<reference evidence="1 2" key="1">
    <citation type="submission" date="2020-10" db="EMBL/GenBank/DDBJ databases">
        <title>The Coptis chinensis genome and diversification of protoberbering-type alkaloids.</title>
        <authorList>
            <person name="Wang B."/>
            <person name="Shu S."/>
            <person name="Song C."/>
            <person name="Liu Y."/>
        </authorList>
    </citation>
    <scope>NUCLEOTIDE SEQUENCE [LARGE SCALE GENOMIC DNA]</scope>
    <source>
        <strain evidence="1">HL-2020</strain>
        <tissue evidence="1">Leaf</tissue>
    </source>
</reference>
<evidence type="ECO:0000313" key="2">
    <source>
        <dbReference type="Proteomes" id="UP000631114"/>
    </source>
</evidence>
<protein>
    <submittedName>
        <fullName evidence="1">Uncharacterized protein</fullName>
    </submittedName>
</protein>
<evidence type="ECO:0000313" key="1">
    <source>
        <dbReference type="EMBL" id="KAF9596279.1"/>
    </source>
</evidence>
<dbReference type="Proteomes" id="UP000631114">
    <property type="component" value="Unassembled WGS sequence"/>
</dbReference>
<gene>
    <name evidence="1" type="ORF">IFM89_008639</name>
</gene>
<sequence length="119" mass="13604">MYSTLTPPTISFLAGSSLGISSSFLSISSPHRRHQISESDSGLNKPSPVLQPWTKKSRLFHHQSMCRIKSSFIPNYHQLSNAHTLKQSSMVLMFYVEWDYFQRPTQSKKGVGRAYGYYL</sequence>
<name>A0A835HBJ1_9MAGN</name>
<proteinExistence type="predicted"/>
<comment type="caution">
    <text evidence="1">The sequence shown here is derived from an EMBL/GenBank/DDBJ whole genome shotgun (WGS) entry which is preliminary data.</text>
</comment>
<dbReference type="EMBL" id="JADFTS010000007">
    <property type="protein sequence ID" value="KAF9596279.1"/>
    <property type="molecule type" value="Genomic_DNA"/>
</dbReference>
<dbReference type="AlphaFoldDB" id="A0A835HBJ1"/>
<keyword evidence="2" id="KW-1185">Reference proteome</keyword>
<organism evidence="1 2">
    <name type="scientific">Coptis chinensis</name>
    <dbReference type="NCBI Taxonomy" id="261450"/>
    <lineage>
        <taxon>Eukaryota</taxon>
        <taxon>Viridiplantae</taxon>
        <taxon>Streptophyta</taxon>
        <taxon>Embryophyta</taxon>
        <taxon>Tracheophyta</taxon>
        <taxon>Spermatophyta</taxon>
        <taxon>Magnoliopsida</taxon>
        <taxon>Ranunculales</taxon>
        <taxon>Ranunculaceae</taxon>
        <taxon>Coptidoideae</taxon>
        <taxon>Coptis</taxon>
    </lineage>
</organism>
<accession>A0A835HBJ1</accession>